<proteinExistence type="predicted"/>
<evidence type="ECO:0000259" key="1">
    <source>
        <dbReference type="Pfam" id="PF12867"/>
    </source>
</evidence>
<gene>
    <name evidence="2" type="ORF">C8P64_1187</name>
</gene>
<feature type="domain" description="DinB-like" evidence="1">
    <location>
        <begin position="44"/>
        <end position="150"/>
    </location>
</feature>
<sequence length="169" mass="19584">MNNKLKSMVKALSEVFEGEPWYGESVMRKLENVPYVIGYKTCIPESHSVSQIVGHLIAWKNFAAEKLKNNKEYSIKMDTEQDWPEIKIESQEEWEALKRELVAAQSRIYEALNEKKNDAFLSEKVPGKEYDFEYLLRGVLQHDIYHLGQIGLIESQLKNKEVDSGVFKA</sequence>
<organism evidence="2 3">
    <name type="scientific">Christiangramia gaetbulicola</name>
    <dbReference type="NCBI Taxonomy" id="703340"/>
    <lineage>
        <taxon>Bacteria</taxon>
        <taxon>Pseudomonadati</taxon>
        <taxon>Bacteroidota</taxon>
        <taxon>Flavobacteriia</taxon>
        <taxon>Flavobacteriales</taxon>
        <taxon>Flavobacteriaceae</taxon>
        <taxon>Christiangramia</taxon>
    </lineage>
</organism>
<dbReference type="InterPro" id="IPR024775">
    <property type="entry name" value="DinB-like"/>
</dbReference>
<dbReference type="RefSeq" id="WP_108171084.1">
    <property type="nucleotide sequence ID" value="NZ_QBKQ01000001.1"/>
</dbReference>
<accession>A0A2T6AN66</accession>
<evidence type="ECO:0000313" key="3">
    <source>
        <dbReference type="Proteomes" id="UP000244174"/>
    </source>
</evidence>
<dbReference type="Proteomes" id="UP000244174">
    <property type="component" value="Unassembled WGS sequence"/>
</dbReference>
<dbReference type="InterPro" id="IPR034660">
    <property type="entry name" value="DinB/YfiT-like"/>
</dbReference>
<evidence type="ECO:0000313" key="2">
    <source>
        <dbReference type="EMBL" id="PTX45196.1"/>
    </source>
</evidence>
<dbReference type="SUPFAM" id="SSF109854">
    <property type="entry name" value="DinB/YfiT-like putative metalloenzymes"/>
    <property type="match status" value="1"/>
</dbReference>
<dbReference type="Gene3D" id="1.20.120.450">
    <property type="entry name" value="dinb family like domain"/>
    <property type="match status" value="1"/>
</dbReference>
<dbReference type="Pfam" id="PF12867">
    <property type="entry name" value="DinB_2"/>
    <property type="match status" value="1"/>
</dbReference>
<name>A0A2T6AN66_9FLAO</name>
<comment type="caution">
    <text evidence="2">The sequence shown here is derived from an EMBL/GenBank/DDBJ whole genome shotgun (WGS) entry which is preliminary data.</text>
</comment>
<dbReference type="EMBL" id="QBKQ01000001">
    <property type="protein sequence ID" value="PTX45196.1"/>
    <property type="molecule type" value="Genomic_DNA"/>
</dbReference>
<protein>
    <submittedName>
        <fullName evidence="2">Putative damage-inducible protein DinB</fullName>
    </submittedName>
</protein>
<keyword evidence="3" id="KW-1185">Reference proteome</keyword>
<dbReference type="OrthoDB" id="9814103at2"/>
<reference evidence="2 3" key="1">
    <citation type="submission" date="2018-04" db="EMBL/GenBank/DDBJ databases">
        <title>Genomic Encyclopedia of Archaeal and Bacterial Type Strains, Phase II (KMG-II): from individual species to whole genera.</title>
        <authorList>
            <person name="Goeker M."/>
        </authorList>
    </citation>
    <scope>NUCLEOTIDE SEQUENCE [LARGE SCALE GENOMIC DNA]</scope>
    <source>
        <strain evidence="2 3">DSM 23082</strain>
    </source>
</reference>
<dbReference type="AlphaFoldDB" id="A0A2T6AN66"/>